<dbReference type="GO" id="GO:0000224">
    <property type="term" value="F:peptide-N4-(N-acetyl-beta-glucosaminyl)asparagine amidase activity"/>
    <property type="evidence" value="ECO:0007669"/>
    <property type="project" value="TreeGrafter"/>
</dbReference>
<dbReference type="GO" id="GO:0005634">
    <property type="term" value="C:nucleus"/>
    <property type="evidence" value="ECO:0007669"/>
    <property type="project" value="TreeGrafter"/>
</dbReference>
<comment type="caution">
    <text evidence="5">The sequence shown here is derived from an EMBL/GenBank/DDBJ whole genome shotgun (WGS) entry which is preliminary data.</text>
</comment>
<dbReference type="SUPFAM" id="SSF48208">
    <property type="entry name" value="Six-hairpin glycosidases"/>
    <property type="match status" value="1"/>
</dbReference>
<dbReference type="Pfam" id="PF17678">
    <property type="entry name" value="Glyco_hydro_92N"/>
    <property type="match status" value="1"/>
</dbReference>
<evidence type="ECO:0000256" key="1">
    <source>
        <dbReference type="SAM" id="MobiDB-lite"/>
    </source>
</evidence>
<reference evidence="5 6" key="1">
    <citation type="journal article" date="2018" name="BMC Genomics">
        <title>Comparative genome analyses reveal sequence features reflecting distinct modes of host-adaptation between dicot and monocot powdery mildew.</title>
        <authorList>
            <person name="Wu Y."/>
            <person name="Ma X."/>
            <person name="Pan Z."/>
            <person name="Kale S.D."/>
            <person name="Song Y."/>
            <person name="King H."/>
            <person name="Zhang Q."/>
            <person name="Presley C."/>
            <person name="Deng X."/>
            <person name="Wei C.I."/>
            <person name="Xiao S."/>
        </authorList>
    </citation>
    <scope>NUCLEOTIDE SEQUENCE [LARGE SCALE GENOMIC DNA]</scope>
    <source>
        <strain evidence="5">UCSC1</strain>
    </source>
</reference>
<organism evidence="5 6">
    <name type="scientific">Golovinomyces cichoracearum</name>
    <dbReference type="NCBI Taxonomy" id="62708"/>
    <lineage>
        <taxon>Eukaryota</taxon>
        <taxon>Fungi</taxon>
        <taxon>Dikarya</taxon>
        <taxon>Ascomycota</taxon>
        <taxon>Pezizomycotina</taxon>
        <taxon>Leotiomycetes</taxon>
        <taxon>Erysiphales</taxon>
        <taxon>Erysiphaceae</taxon>
        <taxon>Golovinomyces</taxon>
    </lineage>
</organism>
<keyword evidence="5" id="KW-0326">Glycosidase</keyword>
<dbReference type="InterPro" id="IPR008928">
    <property type="entry name" value="6-hairpin_glycosidase_sf"/>
</dbReference>
<dbReference type="InterPro" id="IPR014718">
    <property type="entry name" value="GH-type_carb-bd"/>
</dbReference>
<dbReference type="Proteomes" id="UP000285405">
    <property type="component" value="Unassembled WGS sequence"/>
</dbReference>
<dbReference type="Gene3D" id="2.70.98.10">
    <property type="match status" value="1"/>
</dbReference>
<keyword evidence="2" id="KW-0472">Membrane</keyword>
<dbReference type="GO" id="GO:0030246">
    <property type="term" value="F:carbohydrate binding"/>
    <property type="evidence" value="ECO:0007669"/>
    <property type="project" value="InterPro"/>
</dbReference>
<feature type="domain" description="Glycosyl hydrolase family 92" evidence="3">
    <location>
        <begin position="317"/>
        <end position="780"/>
    </location>
</feature>
<feature type="compositionally biased region" description="Polar residues" evidence="1">
    <location>
        <begin position="816"/>
        <end position="843"/>
    </location>
</feature>
<dbReference type="OrthoDB" id="449263at2759"/>
<dbReference type="Gene3D" id="3.30.2080.10">
    <property type="entry name" value="GH92 mannosidase domain"/>
    <property type="match status" value="2"/>
</dbReference>
<dbReference type="GO" id="GO:0016798">
    <property type="term" value="F:hydrolase activity, acting on glycosyl bonds"/>
    <property type="evidence" value="ECO:0007669"/>
    <property type="project" value="UniProtKB-KW"/>
</dbReference>
<evidence type="ECO:0000259" key="4">
    <source>
        <dbReference type="Pfam" id="PF17678"/>
    </source>
</evidence>
<dbReference type="PANTHER" id="PTHR12143">
    <property type="entry name" value="PEPTIDE N-GLYCANASE PNGASE -RELATED"/>
    <property type="match status" value="1"/>
</dbReference>
<dbReference type="InterPro" id="IPR041371">
    <property type="entry name" value="GH92_N"/>
</dbReference>
<keyword evidence="5" id="KW-0378">Hydrolase</keyword>
<keyword evidence="2" id="KW-0812">Transmembrane</keyword>
<evidence type="ECO:0000313" key="6">
    <source>
        <dbReference type="Proteomes" id="UP000285405"/>
    </source>
</evidence>
<feature type="transmembrane region" description="Helical" evidence="2">
    <location>
        <begin position="12"/>
        <end position="33"/>
    </location>
</feature>
<dbReference type="EMBL" id="MCBR01010055">
    <property type="protein sequence ID" value="RKF71416.1"/>
    <property type="molecule type" value="Genomic_DNA"/>
</dbReference>
<feature type="region of interest" description="Disordered" evidence="1">
    <location>
        <begin position="806"/>
        <end position="843"/>
    </location>
</feature>
<accession>A0A420IA32</accession>
<dbReference type="GO" id="GO:0005829">
    <property type="term" value="C:cytosol"/>
    <property type="evidence" value="ECO:0007669"/>
    <property type="project" value="TreeGrafter"/>
</dbReference>
<keyword evidence="2" id="KW-1133">Transmembrane helix</keyword>
<dbReference type="Gene3D" id="1.20.1610.10">
    <property type="entry name" value="alpha-1,2-mannosidases domains"/>
    <property type="match status" value="1"/>
</dbReference>
<dbReference type="GO" id="GO:0006516">
    <property type="term" value="P:glycoprotein catabolic process"/>
    <property type="evidence" value="ECO:0007669"/>
    <property type="project" value="TreeGrafter"/>
</dbReference>
<name>A0A420IA32_9PEZI</name>
<feature type="domain" description="Glycosyl hydrolase family 92 N-terminal" evidence="4">
    <location>
        <begin position="44"/>
        <end position="310"/>
    </location>
</feature>
<dbReference type="InterPro" id="IPR012939">
    <property type="entry name" value="Glyco_hydro_92"/>
</dbReference>
<sequence>MLKSVSAKANCNIPFYSTSIFCTFSILISYFSIQVVGATDWTQYVKPFLGTEGTRPGTAFNGGNIFPGAVLPFGSVKLGPDTTCYTPFTEANAGYTPDGNVTGFSLTHVSGTGGGPVYGVVSQMPLFSLENVNVLDNMTYMVPRQGFDVASVGYYKSTFRNGIVTELSATRNVGLLQYSFPAESHILVDVSHYLPTTEGGYQSQFYANGKISISDDGRTYQGYGIYKGAFSEIPSYQVYFCGEFDSTPTEKKLFSGIYTDPYYPSELKAQPEFSDMTSISGGPSNYLFGKRVGALFTFGTKNVKSKVGISWVSEEMACRFKQNEIPDWDLNAVVKNAQNVWNDEVLSKITTTDLSNRTRLEMFYTGLYHTSLMPTDKTGQNPHWETTEPTYDDYYTFWDTFRCLNSLMLLIMPDRAAGIIRSTIDIWRNERFMPDGRSGFYNGQVQGGSNADNVLADAFVKGLDGGINWKDGFAAMKTNAELTPYNTNDAGDPTSSVKEGRGALPDWLKYGWVTPRFSRSVSRTVEYSLNDFSVAQVAKVFYVYFHPLIYQGNLDEYFLLTSLNLAFSGWQYIWQHDLKSLNFTGFLAPLFADGARDPKYSPAGCDGGCEAVSYTYEALPWEYSWTVPHDMETLISFMGGPNTTESRLDAMFIPGGRTGGVGIGGNNGVGDSLYNPGAYGSHAVRNEPSFSTPLLYNYLQGRQYKSVLRSRQVVNTYYSSGLSGLPGNSDSGAIDSWMMWQMIGLYPVVTQPVYLIIAPWFNDINMTVGNGKFLSIKSTVIGNQALSTTNSQILSSNSVMRFRRSPLTPHHEEPTPQDSNSESEVSSKDNTTTPIGSFDIPSNSSQSIAEPWYVQSLRVNGQPWNRSWLSHDDIRNGGTLEFVLGPVPTKWDTGPLPPSPGHVVR</sequence>
<evidence type="ECO:0000313" key="5">
    <source>
        <dbReference type="EMBL" id="RKF71416.1"/>
    </source>
</evidence>
<dbReference type="InterPro" id="IPR050883">
    <property type="entry name" value="PNGase"/>
</dbReference>
<proteinExistence type="predicted"/>
<dbReference type="GO" id="GO:0005975">
    <property type="term" value="P:carbohydrate metabolic process"/>
    <property type="evidence" value="ECO:0007669"/>
    <property type="project" value="InterPro"/>
</dbReference>
<dbReference type="PANTHER" id="PTHR12143:SF27">
    <property type="entry name" value="ALPHA-1,2-MANNOSIDASE FAMILY PROTEIN (AFU_ORTHOLOGUE AFUA_5G10520)"/>
    <property type="match status" value="1"/>
</dbReference>
<feature type="domain" description="Glycosyl hydrolase family 92" evidence="3">
    <location>
        <begin position="847"/>
        <end position="885"/>
    </location>
</feature>
<dbReference type="FunFam" id="1.20.1050.60:FF:000002">
    <property type="entry name" value="Glycosyl hydrolase family 92"/>
    <property type="match status" value="1"/>
</dbReference>
<gene>
    <name evidence="5" type="ORF">GcC1_100016</name>
</gene>
<dbReference type="Pfam" id="PF07971">
    <property type="entry name" value="Glyco_hydro_92"/>
    <property type="match status" value="2"/>
</dbReference>
<evidence type="ECO:0000259" key="3">
    <source>
        <dbReference type="Pfam" id="PF07971"/>
    </source>
</evidence>
<dbReference type="Gene3D" id="1.20.1050.60">
    <property type="entry name" value="alpha-1,2-mannosidase"/>
    <property type="match status" value="1"/>
</dbReference>
<protein>
    <submittedName>
        <fullName evidence="5">Putative secreted glycosidase</fullName>
    </submittedName>
</protein>
<dbReference type="AlphaFoldDB" id="A0A420IA32"/>
<evidence type="ECO:0000256" key="2">
    <source>
        <dbReference type="SAM" id="Phobius"/>
    </source>
</evidence>